<dbReference type="PANTHER" id="PTHR43774">
    <property type="entry name" value="PEPTIDE METHIONINE SULFOXIDE REDUCTASE"/>
    <property type="match status" value="1"/>
</dbReference>
<name>A0A7C3V8N2_9BACT</name>
<dbReference type="EMBL" id="DTMF01000251">
    <property type="protein sequence ID" value="HGF34720.1"/>
    <property type="molecule type" value="Genomic_DNA"/>
</dbReference>
<comment type="similarity">
    <text evidence="4">Belongs to the MsrA Met sulfoxide reductase family.</text>
</comment>
<dbReference type="Gene3D" id="3.30.1060.10">
    <property type="entry name" value="Peptide methionine sulphoxide reductase MsrA"/>
    <property type="match status" value="1"/>
</dbReference>
<accession>A0A7C3V8N2</accession>
<reference evidence="6" key="1">
    <citation type="journal article" date="2020" name="mSystems">
        <title>Genome- and Community-Level Interaction Insights into Carbon Utilization and Element Cycling Functions of Hydrothermarchaeota in Hydrothermal Sediment.</title>
        <authorList>
            <person name="Zhou Z."/>
            <person name="Liu Y."/>
            <person name="Xu W."/>
            <person name="Pan J."/>
            <person name="Luo Z.H."/>
            <person name="Li M."/>
        </authorList>
    </citation>
    <scope>NUCLEOTIDE SEQUENCE [LARGE SCALE GENOMIC DNA]</scope>
    <source>
        <strain evidence="6">SpSt-897</strain>
    </source>
</reference>
<feature type="active site" evidence="4">
    <location>
        <position position="53"/>
    </location>
</feature>
<dbReference type="Pfam" id="PF01625">
    <property type="entry name" value="PMSR"/>
    <property type="match status" value="1"/>
</dbReference>
<proteinExistence type="inferred from homology"/>
<comment type="caution">
    <text evidence="6">The sequence shown here is derived from an EMBL/GenBank/DDBJ whole genome shotgun (WGS) entry which is preliminary data.</text>
</comment>
<dbReference type="InterPro" id="IPR036509">
    <property type="entry name" value="Met_Sox_Rdtase_MsrA_sf"/>
</dbReference>
<sequence>MAKKGFGPVGLLVIALVFAARAGAGLWAGKLGEERGIMEAAANLAVATFAGGCFWCMEADFEKVPGVAKVVSGYTGGSQENPTYDNYADSGHVEAVQVFYDPQKVTYRQLLDYFWRHIDPTDAGGQFVDRGPQYRSAIFYHDEEQKRAAEESKAALARSGRFKQPIVTPIIKFTRFYPAEGYHQDYYRTHAARYKFYRWNSGRDQFLREHWGKD</sequence>
<evidence type="ECO:0000313" key="6">
    <source>
        <dbReference type="EMBL" id="HGF34720.1"/>
    </source>
</evidence>
<evidence type="ECO:0000256" key="4">
    <source>
        <dbReference type="HAMAP-Rule" id="MF_01401"/>
    </source>
</evidence>
<evidence type="ECO:0000256" key="1">
    <source>
        <dbReference type="ARBA" id="ARBA00023002"/>
    </source>
</evidence>
<evidence type="ECO:0000259" key="5">
    <source>
        <dbReference type="Pfam" id="PF01625"/>
    </source>
</evidence>
<dbReference type="PANTHER" id="PTHR43774:SF1">
    <property type="entry name" value="PEPTIDE METHIONINE SULFOXIDE REDUCTASE MSRA 2"/>
    <property type="match status" value="1"/>
</dbReference>
<feature type="domain" description="Peptide methionine sulphoxide reductase MsrA" evidence="5">
    <location>
        <begin position="47"/>
        <end position="195"/>
    </location>
</feature>
<evidence type="ECO:0000256" key="2">
    <source>
        <dbReference type="ARBA" id="ARBA00047806"/>
    </source>
</evidence>
<gene>
    <name evidence="4 6" type="primary">msrA</name>
    <name evidence="6" type="ORF">ENW96_10085</name>
</gene>
<dbReference type="HAMAP" id="MF_01401">
    <property type="entry name" value="MsrA"/>
    <property type="match status" value="1"/>
</dbReference>
<evidence type="ECO:0000256" key="3">
    <source>
        <dbReference type="ARBA" id="ARBA00048782"/>
    </source>
</evidence>
<dbReference type="GO" id="GO:0008113">
    <property type="term" value="F:peptide-methionine (S)-S-oxide reductase activity"/>
    <property type="evidence" value="ECO:0007669"/>
    <property type="project" value="UniProtKB-UniRule"/>
</dbReference>
<dbReference type="InterPro" id="IPR002569">
    <property type="entry name" value="Met_Sox_Rdtase_MsrA_dom"/>
</dbReference>
<dbReference type="EC" id="1.8.4.11" evidence="4"/>
<organism evidence="6">
    <name type="scientific">Desulfobacca acetoxidans</name>
    <dbReference type="NCBI Taxonomy" id="60893"/>
    <lineage>
        <taxon>Bacteria</taxon>
        <taxon>Pseudomonadati</taxon>
        <taxon>Thermodesulfobacteriota</taxon>
        <taxon>Desulfobaccia</taxon>
        <taxon>Desulfobaccales</taxon>
        <taxon>Desulfobaccaceae</taxon>
        <taxon>Desulfobacca</taxon>
    </lineage>
</organism>
<comment type="function">
    <text evidence="4">Has an important function as a repair enzyme for proteins that have been inactivated by oxidation. Catalyzes the reversible oxidation-reduction of methionine sulfoxide in proteins to methionine.</text>
</comment>
<comment type="catalytic activity">
    <reaction evidence="2 4">
        <text>L-methionyl-[protein] + [thioredoxin]-disulfide + H2O = L-methionyl-(S)-S-oxide-[protein] + [thioredoxin]-dithiol</text>
        <dbReference type="Rhea" id="RHEA:14217"/>
        <dbReference type="Rhea" id="RHEA-COMP:10698"/>
        <dbReference type="Rhea" id="RHEA-COMP:10700"/>
        <dbReference type="Rhea" id="RHEA-COMP:12313"/>
        <dbReference type="Rhea" id="RHEA-COMP:12315"/>
        <dbReference type="ChEBI" id="CHEBI:15377"/>
        <dbReference type="ChEBI" id="CHEBI:16044"/>
        <dbReference type="ChEBI" id="CHEBI:29950"/>
        <dbReference type="ChEBI" id="CHEBI:44120"/>
        <dbReference type="ChEBI" id="CHEBI:50058"/>
        <dbReference type="EC" id="1.8.4.11"/>
    </reaction>
</comment>
<dbReference type="AlphaFoldDB" id="A0A7C3V8N2"/>
<dbReference type="NCBIfam" id="TIGR00401">
    <property type="entry name" value="msrA"/>
    <property type="match status" value="1"/>
</dbReference>
<comment type="catalytic activity">
    <reaction evidence="3 4">
        <text>[thioredoxin]-disulfide + L-methionine + H2O = L-methionine (S)-S-oxide + [thioredoxin]-dithiol</text>
        <dbReference type="Rhea" id="RHEA:19993"/>
        <dbReference type="Rhea" id="RHEA-COMP:10698"/>
        <dbReference type="Rhea" id="RHEA-COMP:10700"/>
        <dbReference type="ChEBI" id="CHEBI:15377"/>
        <dbReference type="ChEBI" id="CHEBI:29950"/>
        <dbReference type="ChEBI" id="CHEBI:50058"/>
        <dbReference type="ChEBI" id="CHEBI:57844"/>
        <dbReference type="ChEBI" id="CHEBI:58772"/>
        <dbReference type="EC" id="1.8.4.11"/>
    </reaction>
</comment>
<protein>
    <recommendedName>
        <fullName evidence="4">Peptide methionine sulfoxide reductase MsrA</fullName>
        <shortName evidence="4">Protein-methionine-S-oxide reductase</shortName>
        <ecNumber evidence="4">1.8.4.11</ecNumber>
    </recommendedName>
    <alternativeName>
        <fullName evidence="4">Peptide-methionine (S)-S-oxide reductase</fullName>
        <shortName evidence="4">Peptide Met(O) reductase</shortName>
    </alternativeName>
</protein>
<keyword evidence="1 4" id="KW-0560">Oxidoreductase</keyword>
<dbReference type="SUPFAM" id="SSF55068">
    <property type="entry name" value="Peptide methionine sulfoxide reductase"/>
    <property type="match status" value="1"/>
</dbReference>